<keyword evidence="3" id="KW-0378">Hydrolase</keyword>
<dbReference type="GO" id="GO:0008237">
    <property type="term" value="F:metallopeptidase activity"/>
    <property type="evidence" value="ECO:0007669"/>
    <property type="project" value="UniProtKB-KW"/>
</dbReference>
<dbReference type="InterPro" id="IPR020891">
    <property type="entry name" value="UPF0758_CS"/>
</dbReference>
<evidence type="ECO:0000313" key="8">
    <source>
        <dbReference type="Proteomes" id="UP000522081"/>
    </source>
</evidence>
<dbReference type="CDD" id="cd08071">
    <property type="entry name" value="MPN_DUF2466"/>
    <property type="match status" value="1"/>
</dbReference>
<dbReference type="GO" id="GO:0006508">
    <property type="term" value="P:proteolysis"/>
    <property type="evidence" value="ECO:0007669"/>
    <property type="project" value="UniProtKB-KW"/>
</dbReference>
<evidence type="ECO:0000256" key="1">
    <source>
        <dbReference type="ARBA" id="ARBA00022670"/>
    </source>
</evidence>
<evidence type="ECO:0000313" key="7">
    <source>
        <dbReference type="EMBL" id="NYH96307.1"/>
    </source>
</evidence>
<dbReference type="Proteomes" id="UP000522081">
    <property type="component" value="Unassembled WGS sequence"/>
</dbReference>
<evidence type="ECO:0000256" key="5">
    <source>
        <dbReference type="ARBA" id="ARBA00023049"/>
    </source>
</evidence>
<dbReference type="SUPFAM" id="SSF47781">
    <property type="entry name" value="RuvA domain 2-like"/>
    <property type="match status" value="1"/>
</dbReference>
<dbReference type="InterPro" id="IPR025657">
    <property type="entry name" value="RadC_JAB"/>
</dbReference>
<keyword evidence="8" id="KW-1185">Reference proteome</keyword>
<keyword evidence="4" id="KW-0862">Zinc</keyword>
<dbReference type="GO" id="GO:0046872">
    <property type="term" value="F:metal ion binding"/>
    <property type="evidence" value="ECO:0007669"/>
    <property type="project" value="UniProtKB-KW"/>
</dbReference>
<dbReference type="EMBL" id="JACBZF010000005">
    <property type="protein sequence ID" value="NYH96307.1"/>
    <property type="molecule type" value="Genomic_DNA"/>
</dbReference>
<dbReference type="AlphaFoldDB" id="A0A7Z0BWI7"/>
<accession>A0A7Z0BWI7</accession>
<feature type="domain" description="MPN" evidence="6">
    <location>
        <begin position="72"/>
        <end position="194"/>
    </location>
</feature>
<evidence type="ECO:0000256" key="3">
    <source>
        <dbReference type="ARBA" id="ARBA00022801"/>
    </source>
</evidence>
<evidence type="ECO:0000259" key="6">
    <source>
        <dbReference type="PROSITE" id="PS50249"/>
    </source>
</evidence>
<evidence type="ECO:0000256" key="4">
    <source>
        <dbReference type="ARBA" id="ARBA00022833"/>
    </source>
</evidence>
<proteinExistence type="predicted"/>
<name>A0A7Z0BWI7_9SPHN</name>
<dbReference type="Gene3D" id="1.10.150.20">
    <property type="entry name" value="5' to 3' exonuclease, C-terminal subdomain"/>
    <property type="match status" value="1"/>
</dbReference>
<dbReference type="InterPro" id="IPR037518">
    <property type="entry name" value="MPN"/>
</dbReference>
<dbReference type="PROSITE" id="PS01302">
    <property type="entry name" value="UPF0758"/>
    <property type="match status" value="1"/>
</dbReference>
<keyword evidence="5" id="KW-0482">Metalloprotease</keyword>
<reference evidence="7 8" key="1">
    <citation type="submission" date="2020-07" db="EMBL/GenBank/DDBJ databases">
        <title>Genomic Encyclopedia of Type Strains, Phase IV (KMG-IV): sequencing the most valuable type-strain genomes for metagenomic binning, comparative biology and taxonomic classification.</title>
        <authorList>
            <person name="Goeker M."/>
        </authorList>
    </citation>
    <scope>NUCLEOTIDE SEQUENCE [LARGE SCALE GENOMIC DNA]</scope>
    <source>
        <strain evidence="7 8">DSM 29043</strain>
    </source>
</reference>
<dbReference type="InterPro" id="IPR001405">
    <property type="entry name" value="UPF0758"/>
</dbReference>
<gene>
    <name evidence="7" type="ORF">FHS75_002646</name>
</gene>
<organism evidence="7 8">
    <name type="scientific">Novosphingobium marinum</name>
    <dbReference type="NCBI Taxonomy" id="1514948"/>
    <lineage>
        <taxon>Bacteria</taxon>
        <taxon>Pseudomonadati</taxon>
        <taxon>Pseudomonadota</taxon>
        <taxon>Alphaproteobacteria</taxon>
        <taxon>Sphingomonadales</taxon>
        <taxon>Sphingomonadaceae</taxon>
        <taxon>Novosphingobium</taxon>
    </lineage>
</organism>
<keyword evidence="2" id="KW-0479">Metal-binding</keyword>
<protein>
    <submittedName>
        <fullName evidence="7">DNA repair protein RadC</fullName>
    </submittedName>
</protein>
<dbReference type="RefSeq" id="WP_179408160.1">
    <property type="nucleotide sequence ID" value="NZ_BMGF01000005.1"/>
</dbReference>
<dbReference type="PROSITE" id="PS50249">
    <property type="entry name" value="MPN"/>
    <property type="match status" value="1"/>
</dbReference>
<dbReference type="InterPro" id="IPR010994">
    <property type="entry name" value="RuvA_2-like"/>
</dbReference>
<dbReference type="PANTHER" id="PTHR30471:SF3">
    <property type="entry name" value="UPF0758 PROTEIN YEES-RELATED"/>
    <property type="match status" value="1"/>
</dbReference>
<dbReference type="Gene3D" id="3.40.140.10">
    <property type="entry name" value="Cytidine Deaminase, domain 2"/>
    <property type="match status" value="1"/>
</dbReference>
<keyword evidence="1" id="KW-0645">Protease</keyword>
<sequence>MAQLLAPFAGRRALECAERLIERFGSIRQVMAASARQIASVEGIGNELADMLTGARALVEIGMREQVRGAPVDISDPSFLDYLRARFVACDRECLFVFYLDRDGAYITDECLGTGEASRVASKIRTLFHRAIELASPAIILAHNHPSGSCRPSAQDIAETRKLSALAAALGIEIRDHIIVAGASCCSMRRAGLLDNESAR</sequence>
<dbReference type="Pfam" id="PF04002">
    <property type="entry name" value="RadC"/>
    <property type="match status" value="1"/>
</dbReference>
<evidence type="ECO:0000256" key="2">
    <source>
        <dbReference type="ARBA" id="ARBA00022723"/>
    </source>
</evidence>
<dbReference type="PANTHER" id="PTHR30471">
    <property type="entry name" value="DNA REPAIR PROTEIN RADC"/>
    <property type="match status" value="1"/>
</dbReference>
<comment type="caution">
    <text evidence="7">The sequence shown here is derived from an EMBL/GenBank/DDBJ whole genome shotgun (WGS) entry which is preliminary data.</text>
</comment>